<organism evidence="2 3">
    <name type="scientific">Candidatus Saganbacteria bacterium</name>
    <dbReference type="NCBI Taxonomy" id="2575572"/>
    <lineage>
        <taxon>Bacteria</taxon>
        <taxon>Bacillati</taxon>
        <taxon>Saganbacteria</taxon>
    </lineage>
</organism>
<sequence length="239" mass="28472">MKKALSILTNSINYIKEQYFAESQNKKAKEVQFAKFINIMDVLYAVLMAWGIALVASNFIFELKHALPSVIAGLVLIRFFFAPARNLSNIAWQTQYRWLAQIGIFVIDVPLLFLHSFIYYRMCHSIWEFRYDLFYQWFFGLLAINVFWLLLILARQWWWKKDKYDQHICWGINNLFWLIIVYVLYFFKVDIFVEPNYYALFTIALLNCLFDFILTAPCYLGFKKVQLKLNSAPGSFPHL</sequence>
<evidence type="ECO:0000313" key="2">
    <source>
        <dbReference type="EMBL" id="KAF0135108.1"/>
    </source>
</evidence>
<feature type="transmembrane region" description="Helical" evidence="1">
    <location>
        <begin position="134"/>
        <end position="155"/>
    </location>
</feature>
<comment type="caution">
    <text evidence="2">The sequence shown here is derived from an EMBL/GenBank/DDBJ whole genome shotgun (WGS) entry which is preliminary data.</text>
</comment>
<proteinExistence type="predicted"/>
<feature type="transmembrane region" description="Helical" evidence="1">
    <location>
        <begin position="197"/>
        <end position="222"/>
    </location>
</feature>
<feature type="transmembrane region" description="Helical" evidence="1">
    <location>
        <begin position="36"/>
        <end position="60"/>
    </location>
</feature>
<dbReference type="EMBL" id="WPAF01000002">
    <property type="protein sequence ID" value="KAF0135108.1"/>
    <property type="molecule type" value="Genomic_DNA"/>
</dbReference>
<feature type="transmembrane region" description="Helical" evidence="1">
    <location>
        <begin position="96"/>
        <end position="122"/>
    </location>
</feature>
<feature type="transmembrane region" description="Helical" evidence="1">
    <location>
        <begin position="66"/>
        <end position="84"/>
    </location>
</feature>
<reference evidence="2 3" key="1">
    <citation type="submission" date="2019-12" db="EMBL/GenBank/DDBJ databases">
        <authorList>
            <person name="Wolfe R."/>
            <person name="Danczak R."/>
            <person name="Wilkins M."/>
        </authorList>
    </citation>
    <scope>NUCLEOTIDE SEQUENCE [LARGE SCALE GENOMIC DNA]</scope>
    <source>
        <strain evidence="2">X2_MaxBin.013</strain>
    </source>
</reference>
<name>A0A833NSN0_UNCSA</name>
<protein>
    <submittedName>
        <fullName evidence="2">Uncharacterized protein</fullName>
    </submittedName>
</protein>
<accession>A0A833NSN0</accession>
<keyword evidence="1" id="KW-0812">Transmembrane</keyword>
<keyword evidence="1" id="KW-1133">Transmembrane helix</keyword>
<dbReference type="AlphaFoldDB" id="A0A833NSN0"/>
<evidence type="ECO:0000313" key="3">
    <source>
        <dbReference type="Proteomes" id="UP000488506"/>
    </source>
</evidence>
<evidence type="ECO:0000256" key="1">
    <source>
        <dbReference type="SAM" id="Phobius"/>
    </source>
</evidence>
<dbReference type="Proteomes" id="UP000488506">
    <property type="component" value="Unassembled WGS sequence"/>
</dbReference>
<feature type="transmembrane region" description="Helical" evidence="1">
    <location>
        <begin position="167"/>
        <end position="185"/>
    </location>
</feature>
<gene>
    <name evidence="2" type="ORF">FD145_246</name>
</gene>
<keyword evidence="1" id="KW-0472">Membrane</keyword>